<dbReference type="Gene3D" id="3.40.50.300">
    <property type="entry name" value="P-loop containing nucleotide triphosphate hydrolases"/>
    <property type="match status" value="1"/>
</dbReference>
<dbReference type="InterPro" id="IPR051396">
    <property type="entry name" value="Bact_Antivir_Def_Nuclease"/>
</dbReference>
<dbReference type="InterPro" id="IPR003959">
    <property type="entry name" value="ATPase_AAA_core"/>
</dbReference>
<dbReference type="InterPro" id="IPR027417">
    <property type="entry name" value="P-loop_NTPase"/>
</dbReference>
<keyword evidence="3" id="KW-1185">Reference proteome</keyword>
<dbReference type="PANTHER" id="PTHR43581">
    <property type="entry name" value="ATP/GTP PHOSPHATASE"/>
    <property type="match status" value="1"/>
</dbReference>
<dbReference type="EMBL" id="CP014327">
    <property type="protein sequence ID" value="AML51554.1"/>
    <property type="molecule type" value="Genomic_DNA"/>
</dbReference>
<dbReference type="AlphaFoldDB" id="A0A126UZT9"/>
<dbReference type="GO" id="GO:0005524">
    <property type="term" value="F:ATP binding"/>
    <property type="evidence" value="ECO:0007669"/>
    <property type="project" value="InterPro"/>
</dbReference>
<evidence type="ECO:0000313" key="2">
    <source>
        <dbReference type="EMBL" id="AML51554.1"/>
    </source>
</evidence>
<sequence>MNEQSEGGRILCLSGTMHDKYAPSIYRAKSRSERVIYLGNKVNNNMISDVAPFRTLSTFLLRKLSAEDGLDSLSKKTASTALNKLKFQDRIGLKFRYSKGRKSDIADLVEPELFCSLTDIRLDNIEAIRGYITHLDAGDITLSDIKFIKEGETFGLADLSSGEKQYALSLLGMIYCGNPNCTVYFDEPENSLHPSWQMSIVKDLVEISDHLFPNSTIIVATHSPLITSSVRGAKVFTCNFPAEQLWGKSDLFGKPSDSVLRDQFNLYSSRSPEVYKCINRCLDLIARNQTTTLEFEEERDLLRSFDLQPNEDDPLHDVIQTILGIP</sequence>
<dbReference type="SUPFAM" id="SSF52540">
    <property type="entry name" value="P-loop containing nucleoside triphosphate hydrolases"/>
    <property type="match status" value="1"/>
</dbReference>
<gene>
    <name evidence="2" type="ORF">RC74_10030</name>
</gene>
<feature type="domain" description="ATPase AAA-type core" evidence="1">
    <location>
        <begin position="151"/>
        <end position="226"/>
    </location>
</feature>
<proteinExistence type="predicted"/>
<dbReference type="Pfam" id="PF13304">
    <property type="entry name" value="AAA_21"/>
    <property type="match status" value="1"/>
</dbReference>
<organism evidence="2 3">
    <name type="scientific">Falsihalocynthiibacter arcticus</name>
    <dbReference type="NCBI Taxonomy" id="1579316"/>
    <lineage>
        <taxon>Bacteria</taxon>
        <taxon>Pseudomonadati</taxon>
        <taxon>Pseudomonadota</taxon>
        <taxon>Alphaproteobacteria</taxon>
        <taxon>Rhodobacterales</taxon>
        <taxon>Roseobacteraceae</taxon>
        <taxon>Falsihalocynthiibacter</taxon>
    </lineage>
</organism>
<accession>A0A126UZT9</accession>
<dbReference type="Proteomes" id="UP000070371">
    <property type="component" value="Chromosome"/>
</dbReference>
<evidence type="ECO:0000313" key="3">
    <source>
        <dbReference type="Proteomes" id="UP000070371"/>
    </source>
</evidence>
<name>A0A126UZT9_9RHOB</name>
<evidence type="ECO:0000259" key="1">
    <source>
        <dbReference type="Pfam" id="PF13304"/>
    </source>
</evidence>
<reference evidence="2 3" key="1">
    <citation type="submission" date="2016-02" db="EMBL/GenBank/DDBJ databases">
        <title>Complete genome sequence of Halocynthiibacter arcticus PAMC 20958t from arctic marine sediment.</title>
        <authorList>
            <person name="Lee Y.M."/>
            <person name="Baek K."/>
            <person name="Lee H.K."/>
            <person name="Shin S.C."/>
        </authorList>
    </citation>
    <scope>NUCLEOTIDE SEQUENCE [LARGE SCALE GENOMIC DNA]</scope>
    <source>
        <strain evidence="2">PAMC 20958</strain>
    </source>
</reference>
<dbReference type="GO" id="GO:0016887">
    <property type="term" value="F:ATP hydrolysis activity"/>
    <property type="evidence" value="ECO:0007669"/>
    <property type="project" value="InterPro"/>
</dbReference>
<protein>
    <recommendedName>
        <fullName evidence="1">ATPase AAA-type core domain-containing protein</fullName>
    </recommendedName>
</protein>
<dbReference type="KEGG" id="hat:RC74_10030"/>
<dbReference type="PANTHER" id="PTHR43581:SF4">
    <property type="entry name" value="ATP_GTP PHOSPHATASE"/>
    <property type="match status" value="1"/>
</dbReference>